<feature type="domain" description="MobA-like NTP transferase" evidence="1">
    <location>
        <begin position="30"/>
        <end position="162"/>
    </location>
</feature>
<dbReference type="SUPFAM" id="SSF46785">
    <property type="entry name" value="Winged helix' DNA-binding domain"/>
    <property type="match status" value="1"/>
</dbReference>
<dbReference type="InterPro" id="IPR025877">
    <property type="entry name" value="MobA-like_NTP_Trfase"/>
</dbReference>
<sequence>MMHVGAVIDAAGRPAETGDLSRLTETDILSAAERTAVNFQRAGIKDIVMVTGYRAEQVEKTLRRFGITFLRNEHGGSPQMLDSARLGLRYLRERCGKVLFCPVDVSFFMEDTVKLLLDEPGSVVLPVCQGQPGYPVCIDSTRIPAILEYQGNQGWKGALEALERETIRLEVSDEGVLAGAYGQQDCTQLARLRDKKRMRPTVKVRLAGRKPFFGPGTVTLLKQIDSLGSVKEACERTSISYSKGWKIIHAAEEELGYQIVGRRPGGKNGGGAYLTDRGRDLLGLFEEFEKQVEKAADQIYHNIFFDSELF</sequence>
<dbReference type="Proteomes" id="UP000274920">
    <property type="component" value="Unassembled WGS sequence"/>
</dbReference>
<organism evidence="2 3">
    <name type="scientific">Schaedlerella arabinosiphila</name>
    <dbReference type="NCBI Taxonomy" id="2044587"/>
    <lineage>
        <taxon>Bacteria</taxon>
        <taxon>Bacillati</taxon>
        <taxon>Bacillota</taxon>
        <taxon>Clostridia</taxon>
        <taxon>Lachnospirales</taxon>
        <taxon>Lachnospiraceae</taxon>
        <taxon>Schaedlerella</taxon>
    </lineage>
</organism>
<reference evidence="2" key="1">
    <citation type="submission" date="2018-10" db="EMBL/GenBank/DDBJ databases">
        <title>Schaedlerella arabinophila gen. nov. sp. nov., isolated from the mouse intestinal tract and comparative analysis with the genome of the closely related altered Schaedler flora strain ASF502.</title>
        <authorList>
            <person name="Miyake S."/>
            <person name="Soh M."/>
            <person name="Seedorf H."/>
        </authorList>
    </citation>
    <scope>NUCLEOTIDE SEQUENCE [LARGE SCALE GENOMIC DNA]</scope>
    <source>
        <strain evidence="2">DSM 106076</strain>
    </source>
</reference>
<evidence type="ECO:0000259" key="1">
    <source>
        <dbReference type="Pfam" id="PF12804"/>
    </source>
</evidence>
<dbReference type="PANTHER" id="PTHR30432">
    <property type="entry name" value="TRANSCRIPTIONAL REGULATOR MODE"/>
    <property type="match status" value="1"/>
</dbReference>
<name>A0A3R8JQ51_9FIRM</name>
<dbReference type="PANTHER" id="PTHR30432:SF1">
    <property type="entry name" value="DNA-BINDING TRANSCRIPTIONAL DUAL REGULATOR MODE"/>
    <property type="match status" value="1"/>
</dbReference>
<proteinExistence type="predicted"/>
<dbReference type="InterPro" id="IPR036388">
    <property type="entry name" value="WH-like_DNA-bd_sf"/>
</dbReference>
<dbReference type="InterPro" id="IPR051815">
    <property type="entry name" value="Molybdate_resp_trans_reg"/>
</dbReference>
<keyword evidence="3" id="KW-1185">Reference proteome</keyword>
<comment type="caution">
    <text evidence="2">The sequence shown here is derived from an EMBL/GenBank/DDBJ whole genome shotgun (WGS) entry which is preliminary data.</text>
</comment>
<dbReference type="EMBL" id="RHJS01000002">
    <property type="protein sequence ID" value="RRK32832.1"/>
    <property type="molecule type" value="Genomic_DNA"/>
</dbReference>
<gene>
    <name evidence="2" type="ORF">EBB54_16820</name>
</gene>
<evidence type="ECO:0000313" key="2">
    <source>
        <dbReference type="EMBL" id="RRK32832.1"/>
    </source>
</evidence>
<dbReference type="SUPFAM" id="SSF53448">
    <property type="entry name" value="Nucleotide-diphospho-sugar transferases"/>
    <property type="match status" value="1"/>
</dbReference>
<evidence type="ECO:0000313" key="3">
    <source>
        <dbReference type="Proteomes" id="UP000274920"/>
    </source>
</evidence>
<dbReference type="InterPro" id="IPR036390">
    <property type="entry name" value="WH_DNA-bd_sf"/>
</dbReference>
<dbReference type="Gene3D" id="3.90.550.10">
    <property type="entry name" value="Spore Coat Polysaccharide Biosynthesis Protein SpsA, Chain A"/>
    <property type="match status" value="1"/>
</dbReference>
<accession>A0A3R8JQ51</accession>
<dbReference type="GO" id="GO:0016779">
    <property type="term" value="F:nucleotidyltransferase activity"/>
    <property type="evidence" value="ECO:0007669"/>
    <property type="project" value="UniProtKB-ARBA"/>
</dbReference>
<dbReference type="Pfam" id="PF12804">
    <property type="entry name" value="NTP_transf_3"/>
    <property type="match status" value="1"/>
</dbReference>
<dbReference type="InterPro" id="IPR029044">
    <property type="entry name" value="Nucleotide-diphossugar_trans"/>
</dbReference>
<dbReference type="AlphaFoldDB" id="A0A3R8JQ51"/>
<dbReference type="Gene3D" id="1.10.10.10">
    <property type="entry name" value="Winged helix-like DNA-binding domain superfamily/Winged helix DNA-binding domain"/>
    <property type="match status" value="1"/>
</dbReference>
<protein>
    <submittedName>
        <fullName evidence="2">LysR family transcriptional regulator</fullName>
    </submittedName>
</protein>